<dbReference type="AlphaFoldDB" id="A0A3A3Z5P0"/>
<protein>
    <submittedName>
        <fullName evidence="2">DUF4913 domain-containing protein</fullName>
    </submittedName>
</protein>
<sequence>MNGGAAGSPTYEADEVLARLRRLELRLDELDALAADYARQVPAGQAYDDVQAWVADFFAHHFVRPLGGEWRWCLRWQEHPEALSRLTALWRTWEVLRRDADLGMATWYRDYLDPQLATLLSSRGPFSLCSEERHALPGPLLTY</sequence>
<organism evidence="2 3">
    <name type="scientific">Vallicoccus soli</name>
    <dbReference type="NCBI Taxonomy" id="2339232"/>
    <lineage>
        <taxon>Bacteria</taxon>
        <taxon>Bacillati</taxon>
        <taxon>Actinomycetota</taxon>
        <taxon>Actinomycetes</taxon>
        <taxon>Motilibacterales</taxon>
        <taxon>Vallicoccaceae</taxon>
        <taxon>Vallicoccus</taxon>
    </lineage>
</organism>
<dbReference type="Pfam" id="PF16259">
    <property type="entry name" value="DUF4913"/>
    <property type="match status" value="1"/>
</dbReference>
<dbReference type="RefSeq" id="WP_119950350.1">
    <property type="nucleotide sequence ID" value="NZ_QZEZ01000004.1"/>
</dbReference>
<dbReference type="OrthoDB" id="4570343at2"/>
<evidence type="ECO:0000313" key="3">
    <source>
        <dbReference type="Proteomes" id="UP000265614"/>
    </source>
</evidence>
<keyword evidence="1" id="KW-0175">Coiled coil</keyword>
<dbReference type="EMBL" id="QZEZ01000004">
    <property type="protein sequence ID" value="RJK95924.1"/>
    <property type="molecule type" value="Genomic_DNA"/>
</dbReference>
<dbReference type="InterPro" id="IPR032584">
    <property type="entry name" value="DUF4913"/>
</dbReference>
<accession>A0A3A3Z5P0</accession>
<gene>
    <name evidence="2" type="ORF">D5H78_10005</name>
</gene>
<evidence type="ECO:0000256" key="1">
    <source>
        <dbReference type="SAM" id="Coils"/>
    </source>
</evidence>
<name>A0A3A3Z5P0_9ACTN</name>
<keyword evidence="3" id="KW-1185">Reference proteome</keyword>
<evidence type="ECO:0000313" key="2">
    <source>
        <dbReference type="EMBL" id="RJK95924.1"/>
    </source>
</evidence>
<feature type="coiled-coil region" evidence="1">
    <location>
        <begin position="13"/>
        <end position="40"/>
    </location>
</feature>
<reference evidence="2 3" key="1">
    <citation type="submission" date="2018-09" db="EMBL/GenBank/DDBJ databases">
        <title>YIM 75000 draft genome.</title>
        <authorList>
            <person name="Tang S."/>
            <person name="Feng Y."/>
        </authorList>
    </citation>
    <scope>NUCLEOTIDE SEQUENCE [LARGE SCALE GENOMIC DNA]</scope>
    <source>
        <strain evidence="2 3">YIM 75000</strain>
    </source>
</reference>
<dbReference type="Proteomes" id="UP000265614">
    <property type="component" value="Unassembled WGS sequence"/>
</dbReference>
<proteinExistence type="predicted"/>
<comment type="caution">
    <text evidence="2">The sequence shown here is derived from an EMBL/GenBank/DDBJ whole genome shotgun (WGS) entry which is preliminary data.</text>
</comment>